<gene>
    <name evidence="3" type="ORF">HNQ81_001288</name>
</gene>
<dbReference type="Gene3D" id="1.10.287.70">
    <property type="match status" value="1"/>
</dbReference>
<evidence type="ECO:0000313" key="3">
    <source>
        <dbReference type="EMBL" id="MBB5347567.1"/>
    </source>
</evidence>
<dbReference type="AlphaFoldDB" id="A0A840UMS0"/>
<protein>
    <recommendedName>
        <fullName evidence="2">Potassium channel domain-containing protein</fullName>
    </recommendedName>
</protein>
<organism evidence="3 4">
    <name type="scientific">Desulfoprunum benzoelyticum</name>
    <dbReference type="NCBI Taxonomy" id="1506996"/>
    <lineage>
        <taxon>Bacteria</taxon>
        <taxon>Pseudomonadati</taxon>
        <taxon>Thermodesulfobacteriota</taxon>
        <taxon>Desulfobulbia</taxon>
        <taxon>Desulfobulbales</taxon>
        <taxon>Desulfobulbaceae</taxon>
        <taxon>Desulfoprunum</taxon>
    </lineage>
</organism>
<feature type="transmembrane region" description="Helical" evidence="1">
    <location>
        <begin position="54"/>
        <end position="73"/>
    </location>
</feature>
<dbReference type="SUPFAM" id="SSF81324">
    <property type="entry name" value="Voltage-gated potassium channels"/>
    <property type="match status" value="1"/>
</dbReference>
<sequence>MWIPASFGGDPAAGRPHTFLELLSLSFNNLSATGLGDIVPLTPPARVLVMLEQFAGVAYIAVVVSRLVGMTIVRYRGKGTS</sequence>
<dbReference type="InterPro" id="IPR013099">
    <property type="entry name" value="K_chnl_dom"/>
</dbReference>
<keyword evidence="1" id="KW-0472">Membrane</keyword>
<proteinExistence type="predicted"/>
<keyword evidence="4" id="KW-1185">Reference proteome</keyword>
<dbReference type="Proteomes" id="UP000539642">
    <property type="component" value="Unassembled WGS sequence"/>
</dbReference>
<keyword evidence="1" id="KW-0812">Transmembrane</keyword>
<dbReference type="EMBL" id="JACHEO010000005">
    <property type="protein sequence ID" value="MBB5347567.1"/>
    <property type="molecule type" value="Genomic_DNA"/>
</dbReference>
<comment type="caution">
    <text evidence="3">The sequence shown here is derived from an EMBL/GenBank/DDBJ whole genome shotgun (WGS) entry which is preliminary data.</text>
</comment>
<dbReference type="Pfam" id="PF07885">
    <property type="entry name" value="Ion_trans_2"/>
    <property type="match status" value="1"/>
</dbReference>
<name>A0A840UMS0_9BACT</name>
<feature type="domain" description="Potassium channel" evidence="2">
    <location>
        <begin position="17"/>
        <end position="69"/>
    </location>
</feature>
<keyword evidence="1" id="KW-1133">Transmembrane helix</keyword>
<evidence type="ECO:0000256" key="1">
    <source>
        <dbReference type="SAM" id="Phobius"/>
    </source>
</evidence>
<evidence type="ECO:0000313" key="4">
    <source>
        <dbReference type="Proteomes" id="UP000539642"/>
    </source>
</evidence>
<accession>A0A840UMS0</accession>
<evidence type="ECO:0000259" key="2">
    <source>
        <dbReference type="Pfam" id="PF07885"/>
    </source>
</evidence>
<reference evidence="3 4" key="1">
    <citation type="submission" date="2020-08" db="EMBL/GenBank/DDBJ databases">
        <title>Genomic Encyclopedia of Type Strains, Phase IV (KMG-IV): sequencing the most valuable type-strain genomes for metagenomic binning, comparative biology and taxonomic classification.</title>
        <authorList>
            <person name="Goeker M."/>
        </authorList>
    </citation>
    <scope>NUCLEOTIDE SEQUENCE [LARGE SCALE GENOMIC DNA]</scope>
    <source>
        <strain evidence="3 4">DSM 28570</strain>
    </source>
</reference>